<evidence type="ECO:0000313" key="2">
    <source>
        <dbReference type="Proteomes" id="UP000006546"/>
    </source>
</evidence>
<dbReference type="SUPFAM" id="SSF48452">
    <property type="entry name" value="TPR-like"/>
    <property type="match status" value="2"/>
</dbReference>
<dbReference type="RefSeq" id="WP_013759111.1">
    <property type="nucleotide sequence ID" value="NC_015500.1"/>
</dbReference>
<dbReference type="Proteomes" id="UP000006546">
    <property type="component" value="Chromosome"/>
</dbReference>
<dbReference type="KEGG" id="tbe:Trebr_1992"/>
<proteinExistence type="predicted"/>
<sequence>MINNDEQLEEEKPVIIYQIPETIDTCIPGNGLVLRLNCKFFKDNQTDSVAIVKNDKASEELSEICMIQDALQTFINDNSLLANDEQSADTYFYRVSSFYKQLGDYKREENFLLQIKNQEHPTYKEAIAENGLRKNENSSENLKILYNLNTSSSIKKLTGFYMQQEEMQKAEEAFNHYFSEHDEPSFELYFQYSFFTIQNNEPRKAIRYLKKAFYVSNNSAAAANALSILYLQESLHNKRLIKKALFWLKTACFTDVQYVPSLSFLTSGLIEIDCDFVEKQLAQFLALASSNKSSFYFDAQNNFAFCAYKQNKITDCLERLQPIVQDAADGATVWNNIALCNYRQKDFIRAERNIEKALHKYSFSNTKKEPTLETILSNYMMILNIQGKFTQTKKFFEKWNGEASFLPTENNYRNYFRQYRIALRSTGENETYIKFLKAFFLDSNDSQIKLFACYDIINFFTITDVISHGGNLVVQTLDFMLYTYRKNVNIKNKNAILNNIVFLCLELKEPVPEDIFNTFRSILSQSPFSIATWGLYQFRIMHNLQKGRTCYEKAITEARSLPEVSNSVLNIQLKMNLETAREYLFEGGTENINDARRLLKSVIKKSDLLTAGYRAQAKQLLAEC</sequence>
<dbReference type="HOGENOM" id="CLU_438014_0_0_12"/>
<evidence type="ECO:0000313" key="1">
    <source>
        <dbReference type="EMBL" id="AEE17408.1"/>
    </source>
</evidence>
<protein>
    <recommendedName>
        <fullName evidence="3">Tetratricopeptide TPR_1 repeat-containing protein</fullName>
    </recommendedName>
</protein>
<dbReference type="InterPro" id="IPR011990">
    <property type="entry name" value="TPR-like_helical_dom_sf"/>
</dbReference>
<organism evidence="1 2">
    <name type="scientific">Treponema brennaborense (strain DSM 12168 / CIP 105900 / DD5/3)</name>
    <dbReference type="NCBI Taxonomy" id="906968"/>
    <lineage>
        <taxon>Bacteria</taxon>
        <taxon>Pseudomonadati</taxon>
        <taxon>Spirochaetota</taxon>
        <taxon>Spirochaetia</taxon>
        <taxon>Spirochaetales</taxon>
        <taxon>Treponemataceae</taxon>
        <taxon>Treponema</taxon>
    </lineage>
</organism>
<gene>
    <name evidence="1" type="ordered locus">Trebr_1992</name>
</gene>
<reference evidence="2" key="1">
    <citation type="submission" date="2011-04" db="EMBL/GenBank/DDBJ databases">
        <title>The complete genome of Treponema brennaborense DSM 12168.</title>
        <authorList>
            <person name="Lucas S."/>
            <person name="Han J."/>
            <person name="Lapidus A."/>
            <person name="Bruce D."/>
            <person name="Goodwin L."/>
            <person name="Pitluck S."/>
            <person name="Peters L."/>
            <person name="Kyrpides N."/>
            <person name="Mavromatis K."/>
            <person name="Ivanova N."/>
            <person name="Mikhailova N."/>
            <person name="Pagani I."/>
            <person name="Teshima H."/>
            <person name="Detter J.C."/>
            <person name="Tapia R."/>
            <person name="Han C."/>
            <person name="Land M."/>
            <person name="Hauser L."/>
            <person name="Markowitz V."/>
            <person name="Cheng J.-F."/>
            <person name="Hugenholtz P."/>
            <person name="Woyke T."/>
            <person name="Wu D."/>
            <person name="Gronow S."/>
            <person name="Wellnitz S."/>
            <person name="Brambilla E."/>
            <person name="Klenk H.-P."/>
            <person name="Eisen J.A."/>
        </authorList>
    </citation>
    <scope>NUCLEOTIDE SEQUENCE [LARGE SCALE GENOMIC DNA]</scope>
    <source>
        <strain evidence="2">DSM 12168 / CIP 105900 / DD5/3</strain>
    </source>
</reference>
<dbReference type="Gene3D" id="1.25.40.10">
    <property type="entry name" value="Tetratricopeptide repeat domain"/>
    <property type="match status" value="2"/>
</dbReference>
<name>F4LJM8_TREBD</name>
<dbReference type="AlphaFoldDB" id="F4LJM8"/>
<dbReference type="STRING" id="906968.Trebr_1992"/>
<evidence type="ECO:0008006" key="3">
    <source>
        <dbReference type="Google" id="ProtNLM"/>
    </source>
</evidence>
<dbReference type="EMBL" id="CP002696">
    <property type="protein sequence ID" value="AEE17408.1"/>
    <property type="molecule type" value="Genomic_DNA"/>
</dbReference>
<accession>F4LJM8</accession>
<dbReference type="OrthoDB" id="9822285at2"/>
<keyword evidence="2" id="KW-1185">Reference proteome</keyword>